<reference evidence="1 2" key="1">
    <citation type="submission" date="2023-12" db="EMBL/GenBank/DDBJ databases">
        <title>Sinomonas terricola sp. nov, isolated from litchi orchard soil in Guangdong, PR China.</title>
        <authorList>
            <person name="Jiaxin W."/>
            <person name="Yang Z."/>
            <person name="Honghui Z."/>
        </authorList>
    </citation>
    <scope>NUCLEOTIDE SEQUENCE [LARGE SCALE GENOMIC DNA]</scope>
    <source>
        <strain evidence="1 2">JGH33</strain>
    </source>
</reference>
<proteinExistence type="predicted"/>
<comment type="caution">
    <text evidence="1">The sequence shown here is derived from an EMBL/GenBank/DDBJ whole genome shotgun (WGS) entry which is preliminary data.</text>
</comment>
<evidence type="ECO:0000313" key="1">
    <source>
        <dbReference type="EMBL" id="MEA5456450.1"/>
    </source>
</evidence>
<keyword evidence="2" id="KW-1185">Reference proteome</keyword>
<name>A0ABU5T9T5_9MICC</name>
<accession>A0ABU5T9T5</accession>
<protein>
    <submittedName>
        <fullName evidence="1">Uncharacterized protein</fullName>
    </submittedName>
</protein>
<dbReference type="EMBL" id="JAYGGQ010000014">
    <property type="protein sequence ID" value="MEA5456450.1"/>
    <property type="molecule type" value="Genomic_DNA"/>
</dbReference>
<organism evidence="1 2">
    <name type="scientific">Sinomonas terricola</name>
    <dbReference type="NCBI Taxonomy" id="3110330"/>
    <lineage>
        <taxon>Bacteria</taxon>
        <taxon>Bacillati</taxon>
        <taxon>Actinomycetota</taxon>
        <taxon>Actinomycetes</taxon>
        <taxon>Micrococcales</taxon>
        <taxon>Micrococcaceae</taxon>
        <taxon>Sinomonas</taxon>
    </lineage>
</organism>
<dbReference type="RefSeq" id="WP_323280340.1">
    <property type="nucleotide sequence ID" value="NZ_JAYGGQ010000014.1"/>
</dbReference>
<sequence length="63" mass="6620">MRTRHYPGESAPVAIAVADAAVEAFLALSPDEIADGFHAAHCSNPQLDVDDTCAVSLRITKIA</sequence>
<dbReference type="Proteomes" id="UP001304769">
    <property type="component" value="Unassembled WGS sequence"/>
</dbReference>
<gene>
    <name evidence="1" type="ORF">SPF06_17095</name>
</gene>
<evidence type="ECO:0000313" key="2">
    <source>
        <dbReference type="Proteomes" id="UP001304769"/>
    </source>
</evidence>